<feature type="compositionally biased region" description="Basic and acidic residues" evidence="1">
    <location>
        <begin position="691"/>
        <end position="703"/>
    </location>
</feature>
<feature type="transmembrane region" description="Helical" evidence="2">
    <location>
        <begin position="554"/>
        <end position="581"/>
    </location>
</feature>
<organism evidence="3 4">
    <name type="scientific">Polyplosphaeria fusca</name>
    <dbReference type="NCBI Taxonomy" id="682080"/>
    <lineage>
        <taxon>Eukaryota</taxon>
        <taxon>Fungi</taxon>
        <taxon>Dikarya</taxon>
        <taxon>Ascomycota</taxon>
        <taxon>Pezizomycotina</taxon>
        <taxon>Dothideomycetes</taxon>
        <taxon>Pleosporomycetidae</taxon>
        <taxon>Pleosporales</taxon>
        <taxon>Tetraplosphaeriaceae</taxon>
        <taxon>Polyplosphaeria</taxon>
    </lineage>
</organism>
<feature type="transmembrane region" description="Helical" evidence="2">
    <location>
        <begin position="114"/>
        <end position="137"/>
    </location>
</feature>
<dbReference type="Proteomes" id="UP000799444">
    <property type="component" value="Unassembled WGS sequence"/>
</dbReference>
<evidence type="ECO:0000256" key="2">
    <source>
        <dbReference type="SAM" id="Phobius"/>
    </source>
</evidence>
<reference evidence="3" key="1">
    <citation type="journal article" date="2020" name="Stud. Mycol.">
        <title>101 Dothideomycetes genomes: a test case for predicting lifestyles and emergence of pathogens.</title>
        <authorList>
            <person name="Haridas S."/>
            <person name="Albert R."/>
            <person name="Binder M."/>
            <person name="Bloem J."/>
            <person name="Labutti K."/>
            <person name="Salamov A."/>
            <person name="Andreopoulos B."/>
            <person name="Baker S."/>
            <person name="Barry K."/>
            <person name="Bills G."/>
            <person name="Bluhm B."/>
            <person name="Cannon C."/>
            <person name="Castanera R."/>
            <person name="Culley D."/>
            <person name="Daum C."/>
            <person name="Ezra D."/>
            <person name="Gonzalez J."/>
            <person name="Henrissat B."/>
            <person name="Kuo A."/>
            <person name="Liang C."/>
            <person name="Lipzen A."/>
            <person name="Lutzoni F."/>
            <person name="Magnuson J."/>
            <person name="Mondo S."/>
            <person name="Nolan M."/>
            <person name="Ohm R."/>
            <person name="Pangilinan J."/>
            <person name="Park H.-J."/>
            <person name="Ramirez L."/>
            <person name="Alfaro M."/>
            <person name="Sun H."/>
            <person name="Tritt A."/>
            <person name="Yoshinaga Y."/>
            <person name="Zwiers L.-H."/>
            <person name="Turgeon B."/>
            <person name="Goodwin S."/>
            <person name="Spatafora J."/>
            <person name="Crous P."/>
            <person name="Grigoriev I."/>
        </authorList>
    </citation>
    <scope>NUCLEOTIDE SEQUENCE</scope>
    <source>
        <strain evidence="3">CBS 125425</strain>
    </source>
</reference>
<sequence length="720" mass="80392">MSEVDDHFVKHGMWVDRDRGQIMGQTITTSAQIGNVIIVVLTILVSIASAQLWNLVAFFYHQFRARGDPSDGLFWQQQALLRTLPTPTSMIADTVKLYWVWRGKVQQPLSRSMLPLLAGIFFAFAALAGGIFSSYVVDTTNLAILVDSPLCAMINLTALNNGGNGIDTLSSNLQGIIDTYSRNCYINTTYSPAQCRNVFIKPKIPFAVDAAPCPWNSSMCSTDALPAMSMDSGLLDVNKYFGLNVEGKDGVKFRRKTTCNVLPIQGHMFVRNFTYWHMWLARAVLPEEQGIALQYGRYRVGNISEQPLDDTFYHSLSLSNLTDGYTTDQINGLLEDNPDYIGIKPLPEMARNDSDLVVMAVWQNSIRYNKPVDDPLFSAHKVLNRTTAIGKLTRYGADYPAGVVGCAEQTQYCHARSGKDDYCTPMSGLPPRIPSSMFPEANPLQLSTLRLLRDASQSYDIANGISASGVLANSMVSAGEVPELPSDQWKKEVLSWQSFGWAGMQTFIATALTGPKELDPSADSYTIQPTSEGDKQLCKALKMRKTGGFANINVFGLAFVTTFSLTILLFNLSVLRFMIFLSRFRKTLGPRIDRWVQDGVFQLQRRAFDAYGEGVWINLEKEIPATISDHRLSELPIESLDIKGRQRAMLRTRTWKTDVTAVSLEGQDLKKESLEKNDDEIMPVPAYSSDAKVEAEAEEERKSYVPQQILDERAQRNKDR</sequence>
<keyword evidence="2" id="KW-0472">Membrane</keyword>
<gene>
    <name evidence="3" type="ORF">EJ04DRAFT_562032</name>
</gene>
<accession>A0A9P4V3R2</accession>
<name>A0A9P4V3R2_9PLEO</name>
<keyword evidence="2" id="KW-1133">Transmembrane helix</keyword>
<comment type="caution">
    <text evidence="3">The sequence shown here is derived from an EMBL/GenBank/DDBJ whole genome shotgun (WGS) entry which is preliminary data.</text>
</comment>
<keyword evidence="4" id="KW-1185">Reference proteome</keyword>
<dbReference type="EMBL" id="ML996120">
    <property type="protein sequence ID" value="KAF2736964.1"/>
    <property type="molecule type" value="Genomic_DNA"/>
</dbReference>
<keyword evidence="2" id="KW-0812">Transmembrane</keyword>
<proteinExistence type="predicted"/>
<feature type="compositionally biased region" description="Basic and acidic residues" evidence="1">
    <location>
        <begin position="710"/>
        <end position="720"/>
    </location>
</feature>
<dbReference type="AlphaFoldDB" id="A0A9P4V3R2"/>
<evidence type="ECO:0000313" key="3">
    <source>
        <dbReference type="EMBL" id="KAF2736964.1"/>
    </source>
</evidence>
<feature type="region of interest" description="Disordered" evidence="1">
    <location>
        <begin position="671"/>
        <end position="720"/>
    </location>
</feature>
<protein>
    <submittedName>
        <fullName evidence="3">Uncharacterized protein</fullName>
    </submittedName>
</protein>
<dbReference type="OrthoDB" id="3540210at2759"/>
<evidence type="ECO:0000256" key="1">
    <source>
        <dbReference type="SAM" id="MobiDB-lite"/>
    </source>
</evidence>
<feature type="transmembrane region" description="Helical" evidence="2">
    <location>
        <begin position="36"/>
        <end position="60"/>
    </location>
</feature>
<evidence type="ECO:0000313" key="4">
    <source>
        <dbReference type="Proteomes" id="UP000799444"/>
    </source>
</evidence>